<accession>A0A1B6LFJ5</accession>
<dbReference type="AlphaFoldDB" id="A0A1B6LFJ5"/>
<evidence type="ECO:0000256" key="1">
    <source>
        <dbReference type="SAM" id="MobiDB-lite"/>
    </source>
</evidence>
<evidence type="ECO:0000313" key="2">
    <source>
        <dbReference type="EMBL" id="JAT22452.1"/>
    </source>
</evidence>
<organism evidence="2">
    <name type="scientific">Graphocephala atropunctata</name>
    <dbReference type="NCBI Taxonomy" id="36148"/>
    <lineage>
        <taxon>Eukaryota</taxon>
        <taxon>Metazoa</taxon>
        <taxon>Ecdysozoa</taxon>
        <taxon>Arthropoda</taxon>
        <taxon>Hexapoda</taxon>
        <taxon>Insecta</taxon>
        <taxon>Pterygota</taxon>
        <taxon>Neoptera</taxon>
        <taxon>Paraneoptera</taxon>
        <taxon>Hemiptera</taxon>
        <taxon>Auchenorrhyncha</taxon>
        <taxon>Membracoidea</taxon>
        <taxon>Cicadellidae</taxon>
        <taxon>Cicadellinae</taxon>
        <taxon>Cicadellini</taxon>
        <taxon>Graphocephala</taxon>
    </lineage>
</organism>
<sequence>MKICLRDKMLVTWLLILGLTGISSGFLTGTAASLKFFIDQFQRSHVNMSMDGSSGENIRHKFVPFGFRTDRENPKTLRYYLIDLHNRQESHNHRSDRVLSPDTAEAAGISDYDNNDAWENLSEPFINNRSVENLVGKNSVEQQFEKKVEYYQNNETQKYIDDYKEIFYKLRDFLHKGIDTDMNGKNTKKASLFRGDGKRIDVSYHLPLPETKNYFEIRVPNVTQSVYHKTTMLLMELMRNKTKISSKNTENEIVHIDIDDERAQVTSRDLIDLDLQSTTTLNNTSGKQMPTSPDEAIAYFQGLFNEKDYGDLLKIIKAKPSNFTNKPNTQTQNFTGITSLPIIKNNGFHAEISTDYIHKNGDVQENKNVNQFINQQDQSDEKEDEVSESIVGTATTILNPVYTRINTTKLILQPLSKLPFSYHSTNTQRRKMNSNRRTNFGQKILPSSTIGPQAVRNVLELNPVETAAPSTALTNQKIIKGEGIPEENMSKDITVMSTVSTVENETTPLVPTPLLMMHQKDWMNISELHKNTMNEKVLPALTKETPSSDTDSIPQDTASLSVMQAANWILEMKKSLQEEEKKKNERYKNYIKQFLGGDSGSAFLGKENGSSVMKINRQDNTLEELKLLMVEYFSSMNFIDRKETNKTLEVESIMNATNIFELMKMSSQLAKSNLQMKTQINKKEPSGFVKRVMESQVEKCSRFLNNSFFSEKKQITQDLLKKNNNRRFVVFTKCINFKLQRCIKGFNIWLEKGRFYLRPQFQLRRAYENYEIERNLYCLRTYNASSLDSNIHKVRVRPRYRKPAGSQVRGKNKTRLHTRRLSNGKGKDNKNGRNINNSRQRILSRKIKQSRIQQNPISQKLED</sequence>
<feature type="compositionally biased region" description="Basic residues" evidence="1">
    <location>
        <begin position="810"/>
        <end position="822"/>
    </location>
</feature>
<proteinExistence type="predicted"/>
<dbReference type="EMBL" id="GEBQ01017525">
    <property type="protein sequence ID" value="JAT22452.1"/>
    <property type="molecule type" value="Transcribed_RNA"/>
</dbReference>
<feature type="compositionally biased region" description="Polar residues" evidence="1">
    <location>
        <begin position="850"/>
        <end position="863"/>
    </location>
</feature>
<gene>
    <name evidence="2" type="ORF">g.13781</name>
</gene>
<feature type="region of interest" description="Disordered" evidence="1">
    <location>
        <begin position="794"/>
        <end position="863"/>
    </location>
</feature>
<reference evidence="2" key="1">
    <citation type="submission" date="2015-11" db="EMBL/GenBank/DDBJ databases">
        <title>De novo transcriptome assembly of four potential Pierce s Disease insect vectors from Arizona vineyards.</title>
        <authorList>
            <person name="Tassone E.E."/>
        </authorList>
    </citation>
    <scope>NUCLEOTIDE SEQUENCE</scope>
</reference>
<name>A0A1B6LFJ5_9HEMI</name>
<protein>
    <submittedName>
        <fullName evidence="2">Uncharacterized protein</fullName>
    </submittedName>
</protein>